<reference evidence="2" key="2">
    <citation type="submission" date="2020-05" db="EMBL/GenBank/DDBJ databases">
        <authorList>
            <person name="Kim H.-S."/>
            <person name="Proctor R.H."/>
            <person name="Brown D.W."/>
        </authorList>
    </citation>
    <scope>NUCLEOTIDE SEQUENCE</scope>
    <source>
        <strain evidence="2">NRRL 22465</strain>
    </source>
</reference>
<evidence type="ECO:0000256" key="1">
    <source>
        <dbReference type="SAM" id="MobiDB-lite"/>
    </source>
</evidence>
<evidence type="ECO:0008006" key="4">
    <source>
        <dbReference type="Google" id="ProtNLM"/>
    </source>
</evidence>
<feature type="region of interest" description="Disordered" evidence="1">
    <location>
        <begin position="90"/>
        <end position="113"/>
    </location>
</feature>
<feature type="region of interest" description="Disordered" evidence="1">
    <location>
        <begin position="1"/>
        <end position="27"/>
    </location>
</feature>
<evidence type="ECO:0000313" key="3">
    <source>
        <dbReference type="Proteomes" id="UP000635477"/>
    </source>
</evidence>
<sequence length="113" mass="12035">MAPQSSAQVQRTAPIAIAPKPPRLEPSAYRQDSFHRLDGAASSAPVEGSSFNGSPIPPCLACRYSRTNCILSDDDDCCIQCQAAGSECSLSCSPRSRKRKLHGEAGEDVIGKR</sequence>
<feature type="compositionally biased region" description="Polar residues" evidence="1">
    <location>
        <begin position="1"/>
        <end position="11"/>
    </location>
</feature>
<dbReference type="EMBL" id="JABEYC010000342">
    <property type="protein sequence ID" value="KAF4978790.1"/>
    <property type="molecule type" value="Genomic_DNA"/>
</dbReference>
<proteinExistence type="predicted"/>
<dbReference type="OrthoDB" id="10614296at2759"/>
<organism evidence="2 3">
    <name type="scientific">Fusarium zealandicum</name>
    <dbReference type="NCBI Taxonomy" id="1053134"/>
    <lineage>
        <taxon>Eukaryota</taxon>
        <taxon>Fungi</taxon>
        <taxon>Dikarya</taxon>
        <taxon>Ascomycota</taxon>
        <taxon>Pezizomycotina</taxon>
        <taxon>Sordariomycetes</taxon>
        <taxon>Hypocreomycetidae</taxon>
        <taxon>Hypocreales</taxon>
        <taxon>Nectriaceae</taxon>
        <taxon>Fusarium</taxon>
        <taxon>Fusarium staphyleae species complex</taxon>
    </lineage>
</organism>
<evidence type="ECO:0000313" key="2">
    <source>
        <dbReference type="EMBL" id="KAF4978790.1"/>
    </source>
</evidence>
<dbReference type="AlphaFoldDB" id="A0A8H4XKZ8"/>
<comment type="caution">
    <text evidence="2">The sequence shown here is derived from an EMBL/GenBank/DDBJ whole genome shotgun (WGS) entry which is preliminary data.</text>
</comment>
<keyword evidence="3" id="KW-1185">Reference proteome</keyword>
<gene>
    <name evidence="2" type="ORF">FZEAL_4904</name>
</gene>
<feature type="compositionally biased region" description="Basic and acidic residues" evidence="1">
    <location>
        <begin position="102"/>
        <end position="113"/>
    </location>
</feature>
<protein>
    <recommendedName>
        <fullName evidence="4">Zn(2)-C6 fungal-type domain-containing protein</fullName>
    </recommendedName>
</protein>
<reference evidence="2" key="1">
    <citation type="journal article" date="2020" name="BMC Genomics">
        <title>Correction to: Identification and distribution of gene clusters required for synthesis of sphingolipid metabolism inhibitors in diverse species of the filamentous fungus Fusarium.</title>
        <authorList>
            <person name="Kim H.S."/>
            <person name="Lohmar J.M."/>
            <person name="Busman M."/>
            <person name="Brown D.W."/>
            <person name="Naumann T.A."/>
            <person name="Divon H.H."/>
            <person name="Lysoe E."/>
            <person name="Uhlig S."/>
            <person name="Proctor R.H."/>
        </authorList>
    </citation>
    <scope>NUCLEOTIDE SEQUENCE</scope>
    <source>
        <strain evidence="2">NRRL 22465</strain>
    </source>
</reference>
<accession>A0A8H4XKZ8</accession>
<name>A0A8H4XKZ8_9HYPO</name>
<feature type="non-terminal residue" evidence="2">
    <location>
        <position position="113"/>
    </location>
</feature>
<dbReference type="Proteomes" id="UP000635477">
    <property type="component" value="Unassembled WGS sequence"/>
</dbReference>